<dbReference type="AlphaFoldDB" id="A0AAV1LK25"/>
<protein>
    <recommendedName>
        <fullName evidence="7">C2H2-type domain-containing protein</fullName>
    </recommendedName>
</protein>
<dbReference type="Pfam" id="PF07776">
    <property type="entry name" value="zf-AD"/>
    <property type="match status" value="1"/>
</dbReference>
<dbReference type="InterPro" id="IPR012934">
    <property type="entry name" value="Znf_AD"/>
</dbReference>
<organism evidence="5 6">
    <name type="scientific">Parnassius mnemosyne</name>
    <name type="common">clouded apollo</name>
    <dbReference type="NCBI Taxonomy" id="213953"/>
    <lineage>
        <taxon>Eukaryota</taxon>
        <taxon>Metazoa</taxon>
        <taxon>Ecdysozoa</taxon>
        <taxon>Arthropoda</taxon>
        <taxon>Hexapoda</taxon>
        <taxon>Insecta</taxon>
        <taxon>Pterygota</taxon>
        <taxon>Neoptera</taxon>
        <taxon>Endopterygota</taxon>
        <taxon>Lepidoptera</taxon>
        <taxon>Glossata</taxon>
        <taxon>Ditrysia</taxon>
        <taxon>Papilionoidea</taxon>
        <taxon>Papilionidae</taxon>
        <taxon>Parnassiinae</taxon>
        <taxon>Parnassini</taxon>
        <taxon>Parnassius</taxon>
        <taxon>Driopa</taxon>
    </lineage>
</organism>
<dbReference type="PROSITE" id="PS50157">
    <property type="entry name" value="ZINC_FINGER_C2H2_2"/>
    <property type="match status" value="1"/>
</dbReference>
<dbReference type="PANTHER" id="PTHR37162">
    <property type="entry name" value="HAT FAMILY DIMERISATION DOMAINCONTAINING PROTEIN-RELATED"/>
    <property type="match status" value="1"/>
</dbReference>
<name>A0AAV1LK25_9NEOP</name>
<comment type="caution">
    <text evidence="5">The sequence shown here is derived from an EMBL/GenBank/DDBJ whole genome shotgun (WGS) entry which is preliminary data.</text>
</comment>
<dbReference type="GO" id="GO:0005634">
    <property type="term" value="C:nucleus"/>
    <property type="evidence" value="ECO:0007669"/>
    <property type="project" value="InterPro"/>
</dbReference>
<evidence type="ECO:0000259" key="4">
    <source>
        <dbReference type="PROSITE" id="PS51915"/>
    </source>
</evidence>
<evidence type="ECO:0000313" key="5">
    <source>
        <dbReference type="EMBL" id="CAK1594604.1"/>
    </source>
</evidence>
<evidence type="ECO:0000256" key="1">
    <source>
        <dbReference type="PROSITE-ProRule" id="PRU00042"/>
    </source>
</evidence>
<feature type="binding site" evidence="2">
    <location>
        <position position="160"/>
    </location>
    <ligand>
        <name>Zn(2+)</name>
        <dbReference type="ChEBI" id="CHEBI:29105"/>
    </ligand>
</feature>
<dbReference type="PROSITE" id="PS51915">
    <property type="entry name" value="ZAD"/>
    <property type="match status" value="1"/>
</dbReference>
<feature type="domain" description="ZAD" evidence="4">
    <location>
        <begin position="112"/>
        <end position="184"/>
    </location>
</feature>
<feature type="binding site" evidence="2">
    <location>
        <position position="157"/>
    </location>
    <ligand>
        <name>Zn(2+)</name>
        <dbReference type="ChEBI" id="CHEBI:29105"/>
    </ligand>
</feature>
<keyword evidence="2" id="KW-0479">Metal-binding</keyword>
<dbReference type="GO" id="GO:0008270">
    <property type="term" value="F:zinc ion binding"/>
    <property type="evidence" value="ECO:0007669"/>
    <property type="project" value="UniProtKB-UniRule"/>
</dbReference>
<evidence type="ECO:0000313" key="6">
    <source>
        <dbReference type="Proteomes" id="UP001314205"/>
    </source>
</evidence>
<feature type="binding site" evidence="2">
    <location>
        <position position="117"/>
    </location>
    <ligand>
        <name>Zn(2+)</name>
        <dbReference type="ChEBI" id="CHEBI:29105"/>
    </ligand>
</feature>
<dbReference type="SUPFAM" id="SSF57716">
    <property type="entry name" value="Glucocorticoid receptor-like (DNA-binding domain)"/>
    <property type="match status" value="1"/>
</dbReference>
<dbReference type="PROSITE" id="PS00028">
    <property type="entry name" value="ZINC_FINGER_C2H2_1"/>
    <property type="match status" value="1"/>
</dbReference>
<feature type="domain" description="C2H2-type" evidence="3">
    <location>
        <begin position="222"/>
        <end position="250"/>
    </location>
</feature>
<reference evidence="5 6" key="1">
    <citation type="submission" date="2023-11" db="EMBL/GenBank/DDBJ databases">
        <authorList>
            <person name="Hedman E."/>
            <person name="Englund M."/>
            <person name="Stromberg M."/>
            <person name="Nyberg Akerstrom W."/>
            <person name="Nylinder S."/>
            <person name="Jareborg N."/>
            <person name="Kallberg Y."/>
            <person name="Kronander E."/>
        </authorList>
    </citation>
    <scope>NUCLEOTIDE SEQUENCE [LARGE SCALE GENOMIC DNA]</scope>
</reference>
<keyword evidence="6" id="KW-1185">Reference proteome</keyword>
<feature type="binding site" evidence="2">
    <location>
        <position position="114"/>
    </location>
    <ligand>
        <name>Zn(2+)</name>
        <dbReference type="ChEBI" id="CHEBI:29105"/>
    </ligand>
</feature>
<sequence length="265" mass="29564">MLGVSIRYFSRSLKKIISTFLGLVEIEDGTAVSIVNGIKGLLAEIKINLKKLIGIGTDNASVMTGTNSGVHALLKNATENNYNQLQNLSKTEKLLQPNNLKTNYLIPPDTVHKCRVCLERGTKPIYGSPTLPDISASLQLFGGIKIKKTDSFSKYVCECCYSFLQFAVTFREKALKSDLMMQQGLLDNGIKESISENIGSVNKESQDLGKKLFSCKTCIKDFACRICENRFGTRKALLRHEIRAHKRSKMAKGRLPLYLQAEYKT</sequence>
<dbReference type="InterPro" id="IPR013087">
    <property type="entry name" value="Znf_C2H2_type"/>
</dbReference>
<keyword evidence="2" id="KW-0862">Zinc</keyword>
<proteinExistence type="predicted"/>
<dbReference type="SMART" id="SM00868">
    <property type="entry name" value="zf-AD"/>
    <property type="match status" value="1"/>
</dbReference>
<accession>A0AAV1LK25</accession>
<dbReference type="EMBL" id="CAVLGL010000090">
    <property type="protein sequence ID" value="CAK1594604.1"/>
    <property type="molecule type" value="Genomic_DNA"/>
</dbReference>
<dbReference type="PANTHER" id="PTHR37162:SF1">
    <property type="entry name" value="BED-TYPE DOMAIN-CONTAINING PROTEIN"/>
    <property type="match status" value="1"/>
</dbReference>
<dbReference type="Proteomes" id="UP001314205">
    <property type="component" value="Unassembled WGS sequence"/>
</dbReference>
<evidence type="ECO:0008006" key="7">
    <source>
        <dbReference type="Google" id="ProtNLM"/>
    </source>
</evidence>
<evidence type="ECO:0000256" key="2">
    <source>
        <dbReference type="PROSITE-ProRule" id="PRU01263"/>
    </source>
</evidence>
<keyword evidence="1" id="KW-0863">Zinc-finger</keyword>
<gene>
    <name evidence="5" type="ORF">PARMNEM_LOCUS14211</name>
</gene>
<evidence type="ECO:0000259" key="3">
    <source>
        <dbReference type="PROSITE" id="PS50157"/>
    </source>
</evidence>